<organism evidence="7 8">
    <name type="scientific">Tritrichomonas musculus</name>
    <dbReference type="NCBI Taxonomy" id="1915356"/>
    <lineage>
        <taxon>Eukaryota</taxon>
        <taxon>Metamonada</taxon>
        <taxon>Parabasalia</taxon>
        <taxon>Tritrichomonadida</taxon>
        <taxon>Tritrichomonadidae</taxon>
        <taxon>Tritrichomonas</taxon>
    </lineage>
</organism>
<comment type="similarity">
    <text evidence="4 5">Belongs to the cytochrome b5 family.</text>
</comment>
<sequence>MFMERRMKMQKEWAEKATQLEWKGDITMEEVNKHSTKQDCWVVLNGDVYDLTQYVLNHPGGSNCFMPPNSKDMTKAYYGVHPNVDPKLIEKLKIGHLVKSTS</sequence>
<dbReference type="PROSITE" id="PS50255">
    <property type="entry name" value="CYTOCHROME_B5_2"/>
    <property type="match status" value="1"/>
</dbReference>
<dbReference type="Proteomes" id="UP001470230">
    <property type="component" value="Unassembled WGS sequence"/>
</dbReference>
<gene>
    <name evidence="7" type="ORF">M9Y10_001980</name>
</gene>
<name>A0ABR2L9D5_9EUKA</name>
<keyword evidence="3 5" id="KW-0408">Iron</keyword>
<evidence type="ECO:0000256" key="3">
    <source>
        <dbReference type="ARBA" id="ARBA00023004"/>
    </source>
</evidence>
<dbReference type="SMART" id="SM01117">
    <property type="entry name" value="Cyt-b5"/>
    <property type="match status" value="1"/>
</dbReference>
<dbReference type="InterPro" id="IPR050668">
    <property type="entry name" value="Cytochrome_b5"/>
</dbReference>
<dbReference type="EMBL" id="JAPFFF010000001">
    <property type="protein sequence ID" value="KAK8899658.1"/>
    <property type="molecule type" value="Genomic_DNA"/>
</dbReference>
<evidence type="ECO:0000256" key="1">
    <source>
        <dbReference type="ARBA" id="ARBA00022617"/>
    </source>
</evidence>
<evidence type="ECO:0000256" key="4">
    <source>
        <dbReference type="ARBA" id="ARBA00038168"/>
    </source>
</evidence>
<dbReference type="InterPro" id="IPR018506">
    <property type="entry name" value="Cyt_B5_heme-BS"/>
</dbReference>
<dbReference type="PANTHER" id="PTHR19359:SF95">
    <property type="entry name" value="CYTOCHROME B5 TYPE B"/>
    <property type="match status" value="1"/>
</dbReference>
<dbReference type="Pfam" id="PF00173">
    <property type="entry name" value="Cyt-b5"/>
    <property type="match status" value="1"/>
</dbReference>
<protein>
    <recommendedName>
        <fullName evidence="6">Cytochrome b5 heme-binding domain-containing protein</fullName>
    </recommendedName>
</protein>
<dbReference type="Gene3D" id="3.10.120.10">
    <property type="entry name" value="Cytochrome b5-like heme/steroid binding domain"/>
    <property type="match status" value="1"/>
</dbReference>
<feature type="domain" description="Cytochrome b5 heme-binding" evidence="6">
    <location>
        <begin position="23"/>
        <end position="98"/>
    </location>
</feature>
<keyword evidence="2 5" id="KW-0479">Metal-binding</keyword>
<keyword evidence="8" id="KW-1185">Reference proteome</keyword>
<keyword evidence="1 5" id="KW-0349">Heme</keyword>
<comment type="caution">
    <text evidence="7">The sequence shown here is derived from an EMBL/GenBank/DDBJ whole genome shotgun (WGS) entry which is preliminary data.</text>
</comment>
<evidence type="ECO:0000259" key="6">
    <source>
        <dbReference type="PROSITE" id="PS50255"/>
    </source>
</evidence>
<dbReference type="SUPFAM" id="SSF55856">
    <property type="entry name" value="Cytochrome b5-like heme/steroid binding domain"/>
    <property type="match status" value="1"/>
</dbReference>
<proteinExistence type="inferred from homology"/>
<evidence type="ECO:0000313" key="7">
    <source>
        <dbReference type="EMBL" id="KAK8899658.1"/>
    </source>
</evidence>
<dbReference type="PROSITE" id="PS00191">
    <property type="entry name" value="CYTOCHROME_B5_1"/>
    <property type="match status" value="1"/>
</dbReference>
<accession>A0ABR2L9D5</accession>
<dbReference type="InterPro" id="IPR001199">
    <property type="entry name" value="Cyt_B5-like_heme/steroid-bd"/>
</dbReference>
<evidence type="ECO:0000313" key="8">
    <source>
        <dbReference type="Proteomes" id="UP001470230"/>
    </source>
</evidence>
<evidence type="ECO:0000256" key="5">
    <source>
        <dbReference type="RuleBase" id="RU362121"/>
    </source>
</evidence>
<dbReference type="InterPro" id="IPR036400">
    <property type="entry name" value="Cyt_B5-like_heme/steroid_sf"/>
</dbReference>
<reference evidence="7 8" key="1">
    <citation type="submission" date="2024-04" db="EMBL/GenBank/DDBJ databases">
        <title>Tritrichomonas musculus Genome.</title>
        <authorList>
            <person name="Alves-Ferreira E."/>
            <person name="Grigg M."/>
            <person name="Lorenzi H."/>
            <person name="Galac M."/>
        </authorList>
    </citation>
    <scope>NUCLEOTIDE SEQUENCE [LARGE SCALE GENOMIC DNA]</scope>
    <source>
        <strain evidence="7 8">EAF2021</strain>
    </source>
</reference>
<evidence type="ECO:0000256" key="2">
    <source>
        <dbReference type="ARBA" id="ARBA00022723"/>
    </source>
</evidence>
<dbReference type="PANTHER" id="PTHR19359">
    <property type="entry name" value="CYTOCHROME B5"/>
    <property type="match status" value="1"/>
</dbReference>